<feature type="domain" description="Stress-response A/B barrel" evidence="1">
    <location>
        <begin position="2"/>
        <end position="98"/>
    </location>
</feature>
<name>A0A2G6E2B6_9BACT</name>
<evidence type="ECO:0000313" key="3">
    <source>
        <dbReference type="Proteomes" id="UP000229740"/>
    </source>
</evidence>
<dbReference type="Gene3D" id="3.30.70.100">
    <property type="match status" value="1"/>
</dbReference>
<dbReference type="PANTHER" id="PTHR37832:SF1">
    <property type="entry name" value="STRESS-RESPONSE A_B BARREL DOMAIN-CONTAINING PROTEIN"/>
    <property type="match status" value="1"/>
</dbReference>
<dbReference type="AlphaFoldDB" id="A0A2G6E2B6"/>
<dbReference type="EMBL" id="PDPS01000036">
    <property type="protein sequence ID" value="PID56253.1"/>
    <property type="molecule type" value="Genomic_DNA"/>
</dbReference>
<sequence length="100" mass="11304">MVTHIVMWKLKDEAAGRTKEENARLIKQKLKALIGAVDTIEHLEVGLNFNSSEAAYDVALYSVFKNRAGLTTYQNHPEHLDAAHFLRSVVQARVVADYEH</sequence>
<proteinExistence type="predicted"/>
<reference evidence="2 3" key="1">
    <citation type="submission" date="2017-10" db="EMBL/GenBank/DDBJ databases">
        <title>Novel microbial diversity and functional potential in the marine mammal oral microbiome.</title>
        <authorList>
            <person name="Dudek N.K."/>
            <person name="Sun C.L."/>
            <person name="Burstein D."/>
            <person name="Kantor R.S."/>
            <person name="Aliaga Goltsman D.S."/>
            <person name="Bik E.M."/>
            <person name="Thomas B.C."/>
            <person name="Banfield J.F."/>
            <person name="Relman D.A."/>
        </authorList>
    </citation>
    <scope>NUCLEOTIDE SEQUENCE [LARGE SCALE GENOMIC DNA]</scope>
    <source>
        <strain evidence="2">DOLZORAL124_49_17</strain>
    </source>
</reference>
<dbReference type="Proteomes" id="UP000229740">
    <property type="component" value="Unassembled WGS sequence"/>
</dbReference>
<dbReference type="Pfam" id="PF07876">
    <property type="entry name" value="Dabb"/>
    <property type="match status" value="1"/>
</dbReference>
<protein>
    <submittedName>
        <fullName evidence="2">Stress responsive protein</fullName>
    </submittedName>
</protein>
<dbReference type="PANTHER" id="PTHR37832">
    <property type="entry name" value="BLL2683 PROTEIN"/>
    <property type="match status" value="1"/>
</dbReference>
<comment type="caution">
    <text evidence="2">The sequence shown here is derived from an EMBL/GenBank/DDBJ whole genome shotgun (WGS) entry which is preliminary data.</text>
</comment>
<evidence type="ECO:0000259" key="1">
    <source>
        <dbReference type="PROSITE" id="PS51502"/>
    </source>
</evidence>
<dbReference type="SUPFAM" id="SSF54909">
    <property type="entry name" value="Dimeric alpha+beta barrel"/>
    <property type="match status" value="1"/>
</dbReference>
<dbReference type="InterPro" id="IPR013097">
    <property type="entry name" value="Dabb"/>
</dbReference>
<accession>A0A2G6E2B6</accession>
<organism evidence="2 3">
    <name type="scientific">candidate division KSB3 bacterium</name>
    <dbReference type="NCBI Taxonomy" id="2044937"/>
    <lineage>
        <taxon>Bacteria</taxon>
        <taxon>candidate division KSB3</taxon>
    </lineage>
</organism>
<dbReference type="SMART" id="SM00886">
    <property type="entry name" value="Dabb"/>
    <property type="match status" value="1"/>
</dbReference>
<dbReference type="InterPro" id="IPR011008">
    <property type="entry name" value="Dimeric_a/b-barrel"/>
</dbReference>
<evidence type="ECO:0000313" key="2">
    <source>
        <dbReference type="EMBL" id="PID56253.1"/>
    </source>
</evidence>
<dbReference type="PROSITE" id="PS51502">
    <property type="entry name" value="S_R_A_B_BARREL"/>
    <property type="match status" value="1"/>
</dbReference>
<gene>
    <name evidence="2" type="ORF">CSB45_12025</name>
</gene>